<name>A0ACC0RC77_9HYPO</name>
<evidence type="ECO:0000313" key="2">
    <source>
        <dbReference type="Proteomes" id="UP001065298"/>
    </source>
</evidence>
<reference evidence="1" key="1">
    <citation type="submission" date="2022-06" db="EMBL/GenBank/DDBJ databases">
        <title>Fusarium solani species complex genomes reveal bases of compartmentalisation and animal pathogenesis.</title>
        <authorList>
            <person name="Tsai I.J."/>
        </authorList>
    </citation>
    <scope>NUCLEOTIDE SEQUENCE</scope>
    <source>
        <strain evidence="1">Fu6.1</strain>
    </source>
</reference>
<organism evidence="1 2">
    <name type="scientific">Fusarium keratoplasticum</name>
    <dbReference type="NCBI Taxonomy" id="1328300"/>
    <lineage>
        <taxon>Eukaryota</taxon>
        <taxon>Fungi</taxon>
        <taxon>Dikarya</taxon>
        <taxon>Ascomycota</taxon>
        <taxon>Pezizomycotina</taxon>
        <taxon>Sordariomycetes</taxon>
        <taxon>Hypocreomycetidae</taxon>
        <taxon>Hypocreales</taxon>
        <taxon>Nectriaceae</taxon>
        <taxon>Fusarium</taxon>
        <taxon>Fusarium solani species complex</taxon>
    </lineage>
</organism>
<keyword evidence="2" id="KW-1185">Reference proteome</keyword>
<dbReference type="EMBL" id="CM046503">
    <property type="protein sequence ID" value="KAI8683706.1"/>
    <property type="molecule type" value="Genomic_DNA"/>
</dbReference>
<proteinExistence type="predicted"/>
<protein>
    <submittedName>
        <fullName evidence="1">Uncharacterized protein</fullName>
    </submittedName>
</protein>
<gene>
    <name evidence="1" type="ORF">NCS57_00035400</name>
</gene>
<accession>A0ACC0RC77</accession>
<evidence type="ECO:0000313" key="1">
    <source>
        <dbReference type="EMBL" id="KAI8683706.1"/>
    </source>
</evidence>
<dbReference type="Proteomes" id="UP001065298">
    <property type="component" value="Chromosome 1"/>
</dbReference>
<sequence>MGQAGIRTESTALTPFRSPHRTARNAYQSIPDVGQHFLPHTNLSLFQTTGHPSAFHSIAALFCFVGSAVTLQPSVILEVPAFHIIRFYILAMKLYPSITEELAEWVQRQPVFFTGSAPTLGSHINVSPKGLADSHFAILGPNQCAYIDRTGSGCETIAHSYDNGRLCLMFMSFGAAPRILRFFCRSRVVEWDEPAFADLVRRISQGKRSAFDGARAVIVADVFEVQTSCGFGVPRVKRAIYDRDPASEQPVEQVLPEGVDGKVDELAVFEERPTMDAWLKKRVDSNTLQEYHNETNVLSMDGLPGLKAARRGVGERLWWTDAKAHAKRVLAQGEAIAVGFIVAVLLYVVMNVVGAKTLGQF</sequence>
<comment type="caution">
    <text evidence="1">The sequence shown here is derived from an EMBL/GenBank/DDBJ whole genome shotgun (WGS) entry which is preliminary data.</text>
</comment>